<dbReference type="CDD" id="cd07756">
    <property type="entry name" value="CYTH-like_Pase_CHAD"/>
    <property type="match status" value="1"/>
</dbReference>
<dbReference type="OrthoDB" id="3034217at2"/>
<reference evidence="2 3" key="1">
    <citation type="submission" date="2019-07" db="EMBL/GenBank/DDBJ databases">
        <title>Genome sequencing of lignin-degrading bacterial isolates.</title>
        <authorList>
            <person name="Gladden J."/>
        </authorList>
    </citation>
    <scope>NUCLEOTIDE SEQUENCE [LARGE SCALE GENOMIC DNA]</scope>
    <source>
        <strain evidence="2 3">J11</strain>
    </source>
</reference>
<keyword evidence="3" id="KW-1185">Reference proteome</keyword>
<dbReference type="Pfam" id="PF01928">
    <property type="entry name" value="CYTH"/>
    <property type="match status" value="1"/>
</dbReference>
<dbReference type="PANTHER" id="PTHR39569:SF1">
    <property type="entry name" value="INORGANIC TRIPHOSPHATASE"/>
    <property type="match status" value="1"/>
</dbReference>
<dbReference type="EMBL" id="VLJN01000028">
    <property type="protein sequence ID" value="TWG82755.1"/>
    <property type="molecule type" value="Genomic_DNA"/>
</dbReference>
<accession>A0A562BC41</accession>
<dbReference type="Gene3D" id="2.40.320.10">
    <property type="entry name" value="Hypothetical Protein Pfu-838710-001"/>
    <property type="match status" value="1"/>
</dbReference>
<proteinExistence type="predicted"/>
<dbReference type="PROSITE" id="PS51707">
    <property type="entry name" value="CYTH"/>
    <property type="match status" value="1"/>
</dbReference>
<dbReference type="AlphaFoldDB" id="A0A562BC41"/>
<comment type="caution">
    <text evidence="2">The sequence shown here is derived from an EMBL/GenBank/DDBJ whole genome shotgun (WGS) entry which is preliminary data.</text>
</comment>
<dbReference type="GO" id="GO:0050355">
    <property type="term" value="F:inorganic triphosphate phosphatase activity"/>
    <property type="evidence" value="ECO:0007669"/>
    <property type="project" value="InterPro"/>
</dbReference>
<dbReference type="InterPro" id="IPR033469">
    <property type="entry name" value="CYTH-like_dom_sf"/>
</dbReference>
<evidence type="ECO:0000259" key="1">
    <source>
        <dbReference type="PROSITE" id="PS51707"/>
    </source>
</evidence>
<organism evidence="2 3">
    <name type="scientific">Cupriavidus gilardii J11</name>
    <dbReference type="NCBI Taxonomy" id="936133"/>
    <lineage>
        <taxon>Bacteria</taxon>
        <taxon>Pseudomonadati</taxon>
        <taxon>Pseudomonadota</taxon>
        <taxon>Betaproteobacteria</taxon>
        <taxon>Burkholderiales</taxon>
        <taxon>Burkholderiaceae</taxon>
        <taxon>Cupriavidus</taxon>
    </lineage>
</organism>
<protein>
    <recommendedName>
        <fullName evidence="1">CYTH domain-containing protein</fullName>
    </recommendedName>
</protein>
<dbReference type="PANTHER" id="PTHR39569">
    <property type="entry name" value="INORGANIC TRIPHOSPHATASE"/>
    <property type="match status" value="1"/>
</dbReference>
<evidence type="ECO:0000313" key="3">
    <source>
        <dbReference type="Proteomes" id="UP000318141"/>
    </source>
</evidence>
<dbReference type="Proteomes" id="UP000318141">
    <property type="component" value="Unassembled WGS sequence"/>
</dbReference>
<dbReference type="GO" id="GO:0046872">
    <property type="term" value="F:metal ion binding"/>
    <property type="evidence" value="ECO:0007669"/>
    <property type="project" value="TreeGrafter"/>
</dbReference>
<evidence type="ECO:0000313" key="2">
    <source>
        <dbReference type="EMBL" id="TWG82755.1"/>
    </source>
</evidence>
<gene>
    <name evidence="2" type="ORF">L602_003400000390</name>
</gene>
<feature type="domain" description="CYTH" evidence="1">
    <location>
        <begin position="2"/>
        <end position="205"/>
    </location>
</feature>
<name>A0A562BC41_9BURK</name>
<dbReference type="SMART" id="SM01118">
    <property type="entry name" value="CYTH"/>
    <property type="match status" value="1"/>
</dbReference>
<dbReference type="SUPFAM" id="SSF55154">
    <property type="entry name" value="CYTH-like phosphatases"/>
    <property type="match status" value="1"/>
</dbReference>
<dbReference type="InterPro" id="IPR023577">
    <property type="entry name" value="CYTH_domain"/>
</dbReference>
<sequence length="210" mass="22874">MAQEIELKLAIPDDAASAALVRWLDANGQRDGDFALTNVYLDTPQRELAAARAALRLRRHGGQWLQTLKSAGESRDGLATRQEWETPVSAEAIELERLPEAARSLLAPLYDRLQPVFRTDFRRRTWRIGFDGAQIEAALDLGEITAPGRSAREPIHELELEFLSGNVADAGQALRSLAGQLQAVAPITPSDRSKAARGYALAGLPAAGER</sequence>
<dbReference type="InterPro" id="IPR039013">
    <property type="entry name" value="YgiF"/>
</dbReference>